<dbReference type="CDD" id="cd08181">
    <property type="entry name" value="PPD-like"/>
    <property type="match status" value="1"/>
</dbReference>
<dbReference type="InterPro" id="IPR056798">
    <property type="entry name" value="ADH_Fe_C"/>
</dbReference>
<dbReference type="Pfam" id="PF00465">
    <property type="entry name" value="Fe-ADH"/>
    <property type="match status" value="1"/>
</dbReference>
<dbReference type="GO" id="GO:0004022">
    <property type="term" value="F:alcohol dehydrogenase (NAD+) activity"/>
    <property type="evidence" value="ECO:0007669"/>
    <property type="project" value="UniProtKB-ARBA"/>
</dbReference>
<dbReference type="InterPro" id="IPR039697">
    <property type="entry name" value="Alcohol_dehydrogenase_Fe"/>
</dbReference>
<name>A0A927W492_9CLOT</name>
<feature type="domain" description="Fe-containing alcohol dehydrogenase-like C-terminal" evidence="3">
    <location>
        <begin position="186"/>
        <end position="308"/>
    </location>
</feature>
<evidence type="ECO:0000313" key="4">
    <source>
        <dbReference type="EMBL" id="MBE6058716.1"/>
    </source>
</evidence>
<comment type="caution">
    <text evidence="4">The sequence shown here is derived from an EMBL/GenBank/DDBJ whole genome shotgun (WGS) entry which is preliminary data.</text>
</comment>
<proteinExistence type="predicted"/>
<dbReference type="PANTHER" id="PTHR11496">
    <property type="entry name" value="ALCOHOL DEHYDROGENASE"/>
    <property type="match status" value="1"/>
</dbReference>
<evidence type="ECO:0000259" key="2">
    <source>
        <dbReference type="Pfam" id="PF00465"/>
    </source>
</evidence>
<dbReference type="EMBL" id="SVCM01000011">
    <property type="protein sequence ID" value="MBE6058716.1"/>
    <property type="molecule type" value="Genomic_DNA"/>
</dbReference>
<dbReference type="InterPro" id="IPR001670">
    <property type="entry name" value="ADH_Fe/GldA"/>
</dbReference>
<protein>
    <submittedName>
        <fullName evidence="4">Iron-containing alcohol dehydrogenase</fullName>
    </submittedName>
</protein>
<dbReference type="PROSITE" id="PS00913">
    <property type="entry name" value="ADH_IRON_1"/>
    <property type="match status" value="1"/>
</dbReference>
<dbReference type="FunFam" id="3.40.50.1970:FF:000003">
    <property type="entry name" value="Alcohol dehydrogenase, iron-containing"/>
    <property type="match status" value="1"/>
</dbReference>
<dbReference type="GO" id="GO:0046872">
    <property type="term" value="F:metal ion binding"/>
    <property type="evidence" value="ECO:0007669"/>
    <property type="project" value="InterPro"/>
</dbReference>
<reference evidence="4" key="1">
    <citation type="submission" date="2019-04" db="EMBL/GenBank/DDBJ databases">
        <title>Evolution of Biomass-Degrading Anaerobic Consortia Revealed by Metagenomics.</title>
        <authorList>
            <person name="Peng X."/>
        </authorList>
    </citation>
    <scope>NUCLEOTIDE SEQUENCE</scope>
    <source>
        <strain evidence="4">SIG254</strain>
    </source>
</reference>
<feature type="domain" description="Alcohol dehydrogenase iron-type/glycerol dehydrogenase GldA" evidence="2">
    <location>
        <begin position="9"/>
        <end position="174"/>
    </location>
</feature>
<evidence type="ECO:0000256" key="1">
    <source>
        <dbReference type="ARBA" id="ARBA00023002"/>
    </source>
</evidence>
<dbReference type="InterPro" id="IPR018211">
    <property type="entry name" value="ADH_Fe_CS"/>
</dbReference>
<dbReference type="Gene3D" id="3.40.50.1970">
    <property type="match status" value="1"/>
</dbReference>
<keyword evidence="1" id="KW-0560">Oxidoreductase</keyword>
<dbReference type="AlphaFoldDB" id="A0A927W492"/>
<dbReference type="PANTHER" id="PTHR11496:SF103">
    <property type="entry name" value="DEHYDROGENASE, PUTATIVE-RELATED"/>
    <property type="match status" value="1"/>
</dbReference>
<gene>
    <name evidence="4" type="ORF">E7215_00880</name>
</gene>
<evidence type="ECO:0000259" key="3">
    <source>
        <dbReference type="Pfam" id="PF25137"/>
    </source>
</evidence>
<evidence type="ECO:0000313" key="5">
    <source>
        <dbReference type="Proteomes" id="UP000768462"/>
    </source>
</evidence>
<dbReference type="Proteomes" id="UP000768462">
    <property type="component" value="Unassembled WGS sequence"/>
</dbReference>
<dbReference type="Pfam" id="PF25137">
    <property type="entry name" value="ADH_Fe_C"/>
    <property type="match status" value="1"/>
</dbReference>
<dbReference type="Gene3D" id="1.20.1090.10">
    <property type="entry name" value="Dehydroquinate synthase-like - alpha domain"/>
    <property type="match status" value="1"/>
</dbReference>
<accession>A0A927W492</accession>
<organism evidence="4 5">
    <name type="scientific">Clostridium sulfidigenes</name>
    <dbReference type="NCBI Taxonomy" id="318464"/>
    <lineage>
        <taxon>Bacteria</taxon>
        <taxon>Bacillati</taxon>
        <taxon>Bacillota</taxon>
        <taxon>Clostridia</taxon>
        <taxon>Eubacteriales</taxon>
        <taxon>Clostridiaceae</taxon>
        <taxon>Clostridium</taxon>
    </lineage>
</organism>
<dbReference type="SUPFAM" id="SSF56796">
    <property type="entry name" value="Dehydroquinate synthase-like"/>
    <property type="match status" value="1"/>
</dbReference>
<sequence length="367" mass="40205">MSNPIFFMPTKIICEENAIANHGSIMNSLGSTALIVTGKHSSKTNGSLNHVVNSLKENNIDYHIFDDVEENPSTETINKIKFFAQDKGIDFIIGIGGGSPIDASKAAGVLLFNSQATIEDLFTNSALNSLPIVAVPTTAGTGTETTPYSILTDHNIKNKRGICPKIFPVVSFLDATYLMDTPKNVTINTSIDALSHLIEGYLSTNSNCFSNALAESGLKIFSECISYISSETIPFKIRENLLIASSIAGMVISQSGTSIPHGMGYPLTYYHNVPHGKANGILLKEYLKIYANNAKDKVDKIISLLTFSNIDEFGNFIDELFSKDLKITLDELKSYTSYMNSNKAKLKNHPYPLTYEDILSIYIKSIK</sequence>